<accession>A0A443S5B1</accession>
<dbReference type="PANTHER" id="PTHR37984">
    <property type="entry name" value="PROTEIN CBG26694"/>
    <property type="match status" value="1"/>
</dbReference>
<evidence type="ECO:0000256" key="5">
    <source>
        <dbReference type="ARBA" id="ARBA00022759"/>
    </source>
</evidence>
<dbReference type="EMBL" id="NCKV01008133">
    <property type="protein sequence ID" value="RWS22693.1"/>
    <property type="molecule type" value="Genomic_DNA"/>
</dbReference>
<keyword evidence="3" id="KW-0548">Nucleotidyltransferase</keyword>
<dbReference type="VEuPathDB" id="VectorBase:LDEU009347"/>
<dbReference type="STRING" id="299467.A0A443S5B1"/>
<evidence type="ECO:0000313" key="9">
    <source>
        <dbReference type="EMBL" id="RWS22693.1"/>
    </source>
</evidence>
<dbReference type="GO" id="GO:0004519">
    <property type="term" value="F:endonuclease activity"/>
    <property type="evidence" value="ECO:0007669"/>
    <property type="project" value="UniProtKB-KW"/>
</dbReference>
<evidence type="ECO:0000256" key="3">
    <source>
        <dbReference type="ARBA" id="ARBA00022695"/>
    </source>
</evidence>
<dbReference type="InterPro" id="IPR041373">
    <property type="entry name" value="RT_RNaseH"/>
</dbReference>
<reference evidence="9 10" key="1">
    <citation type="journal article" date="2018" name="Gigascience">
        <title>Genomes of trombidid mites reveal novel predicted allergens and laterally-transferred genes associated with secondary metabolism.</title>
        <authorList>
            <person name="Dong X."/>
            <person name="Chaisiri K."/>
            <person name="Xia D."/>
            <person name="Armstrong S.D."/>
            <person name="Fang Y."/>
            <person name="Donnelly M.J."/>
            <person name="Kadowaki T."/>
            <person name="McGarry J.W."/>
            <person name="Darby A.C."/>
            <person name="Makepeace B.L."/>
        </authorList>
    </citation>
    <scope>NUCLEOTIDE SEQUENCE [LARGE SCALE GENOMIC DNA]</scope>
    <source>
        <strain evidence="9">UoL-UT</strain>
    </source>
</reference>
<dbReference type="SUPFAM" id="SSF56672">
    <property type="entry name" value="DNA/RNA polymerases"/>
    <property type="match status" value="1"/>
</dbReference>
<dbReference type="FunFam" id="3.30.70.270:FF:000020">
    <property type="entry name" value="Transposon Tf2-6 polyprotein-like Protein"/>
    <property type="match status" value="1"/>
</dbReference>
<keyword evidence="2" id="KW-0808">Transferase</keyword>
<dbReference type="InterPro" id="IPR043502">
    <property type="entry name" value="DNA/RNA_pol_sf"/>
</dbReference>
<dbReference type="GO" id="GO:0016787">
    <property type="term" value="F:hydrolase activity"/>
    <property type="evidence" value="ECO:0007669"/>
    <property type="project" value="UniProtKB-KW"/>
</dbReference>
<organism evidence="9 10">
    <name type="scientific">Leptotrombidium deliense</name>
    <dbReference type="NCBI Taxonomy" id="299467"/>
    <lineage>
        <taxon>Eukaryota</taxon>
        <taxon>Metazoa</taxon>
        <taxon>Ecdysozoa</taxon>
        <taxon>Arthropoda</taxon>
        <taxon>Chelicerata</taxon>
        <taxon>Arachnida</taxon>
        <taxon>Acari</taxon>
        <taxon>Acariformes</taxon>
        <taxon>Trombidiformes</taxon>
        <taxon>Prostigmata</taxon>
        <taxon>Anystina</taxon>
        <taxon>Parasitengona</taxon>
        <taxon>Trombiculoidea</taxon>
        <taxon>Trombiculidae</taxon>
        <taxon>Leptotrombidium</taxon>
    </lineage>
</organism>
<gene>
    <name evidence="9" type="ORF">B4U80_02872</name>
</gene>
<evidence type="ECO:0000256" key="1">
    <source>
        <dbReference type="ARBA" id="ARBA00012493"/>
    </source>
</evidence>
<dbReference type="Gene3D" id="3.30.70.270">
    <property type="match status" value="1"/>
</dbReference>
<sequence>MYFLRYVLNNEGILPDIEKIIAVKQFPTPENIDNVRSFLGLASYYRRFVKDFAKIAKPLTFLTKKDVAFKWSTDQINAFVELKNRLINYPVLVHFDPSYEIEVRCDASGEGLGAILLQITNDGAKVIMYASRCLSKHEKNYSISELEALAIVFALQKFRIYLIGRKFKVYSDHCSLCWLTKKQNLSARLARWALVLQDYDFEVIYKSSKKHSDADCLSRNPVLPVEEPKDLNYYYSLFIDGETVNEFSLATEQHKDQYSNFIRELLTTDRKMINKEKRI</sequence>
<feature type="non-terminal residue" evidence="9">
    <location>
        <position position="279"/>
    </location>
</feature>
<dbReference type="Pfam" id="PF17917">
    <property type="entry name" value="RT_RNaseH"/>
    <property type="match status" value="1"/>
</dbReference>
<comment type="caution">
    <text evidence="9">The sequence shown here is derived from an EMBL/GenBank/DDBJ whole genome shotgun (WGS) entry which is preliminary data.</text>
</comment>
<protein>
    <recommendedName>
        <fullName evidence="1">RNA-directed DNA polymerase</fullName>
        <ecNumber evidence="1">2.7.7.49</ecNumber>
    </recommendedName>
</protein>
<dbReference type="OrthoDB" id="6515931at2759"/>
<dbReference type="AlphaFoldDB" id="A0A443S5B1"/>
<proteinExistence type="predicted"/>
<keyword evidence="7" id="KW-0695">RNA-directed DNA polymerase</keyword>
<dbReference type="Proteomes" id="UP000288716">
    <property type="component" value="Unassembled WGS sequence"/>
</dbReference>
<dbReference type="EC" id="2.7.7.49" evidence="1"/>
<evidence type="ECO:0000256" key="2">
    <source>
        <dbReference type="ARBA" id="ARBA00022679"/>
    </source>
</evidence>
<evidence type="ECO:0000259" key="8">
    <source>
        <dbReference type="Pfam" id="PF17917"/>
    </source>
</evidence>
<keyword evidence="10" id="KW-1185">Reference proteome</keyword>
<dbReference type="GO" id="GO:0003964">
    <property type="term" value="F:RNA-directed DNA polymerase activity"/>
    <property type="evidence" value="ECO:0007669"/>
    <property type="project" value="UniProtKB-KW"/>
</dbReference>
<evidence type="ECO:0000313" key="10">
    <source>
        <dbReference type="Proteomes" id="UP000288716"/>
    </source>
</evidence>
<dbReference type="InterPro" id="IPR050951">
    <property type="entry name" value="Retrovirus_Pol_polyprotein"/>
</dbReference>
<evidence type="ECO:0000256" key="7">
    <source>
        <dbReference type="ARBA" id="ARBA00022918"/>
    </source>
</evidence>
<keyword evidence="4" id="KW-0540">Nuclease</keyword>
<dbReference type="CDD" id="cd09274">
    <property type="entry name" value="RNase_HI_RT_Ty3"/>
    <property type="match status" value="1"/>
</dbReference>
<keyword evidence="6" id="KW-0378">Hydrolase</keyword>
<name>A0A443S5B1_9ACAR</name>
<dbReference type="FunFam" id="3.10.20.370:FF:000001">
    <property type="entry name" value="Retrovirus-related Pol polyprotein from transposon 17.6-like protein"/>
    <property type="match status" value="1"/>
</dbReference>
<feature type="domain" description="Reverse transcriptase RNase H-like" evidence="8">
    <location>
        <begin position="96"/>
        <end position="199"/>
    </location>
</feature>
<dbReference type="InterPro" id="IPR043128">
    <property type="entry name" value="Rev_trsase/Diguanyl_cyclase"/>
</dbReference>
<dbReference type="PANTHER" id="PTHR37984:SF5">
    <property type="entry name" value="PROTEIN NYNRIN-LIKE"/>
    <property type="match status" value="1"/>
</dbReference>
<evidence type="ECO:0000256" key="6">
    <source>
        <dbReference type="ARBA" id="ARBA00022801"/>
    </source>
</evidence>
<keyword evidence="5 9" id="KW-0255">Endonuclease</keyword>
<evidence type="ECO:0000256" key="4">
    <source>
        <dbReference type="ARBA" id="ARBA00022722"/>
    </source>
</evidence>